<dbReference type="OrthoDB" id="9854585at2"/>
<dbReference type="KEGG" id="rop:ROP_pROB01-03740"/>
<evidence type="ECO:0000313" key="1">
    <source>
        <dbReference type="EMBL" id="BAH55873.1"/>
    </source>
</evidence>
<dbReference type="AlphaFoldDB" id="C1BDC9"/>
<keyword evidence="1" id="KW-0614">Plasmid</keyword>
<organism evidence="1 2">
    <name type="scientific">Rhodococcus opacus (strain B4)</name>
    <dbReference type="NCBI Taxonomy" id="632772"/>
    <lineage>
        <taxon>Bacteria</taxon>
        <taxon>Bacillati</taxon>
        <taxon>Actinomycetota</taxon>
        <taxon>Actinomycetes</taxon>
        <taxon>Mycobacteriales</taxon>
        <taxon>Nocardiaceae</taxon>
        <taxon>Rhodococcus</taxon>
    </lineage>
</organism>
<evidence type="ECO:0000313" key="2">
    <source>
        <dbReference type="Proteomes" id="UP000002212"/>
    </source>
</evidence>
<gene>
    <name evidence="1" type="ordered locus">ROP_pROB01-03740</name>
</gene>
<proteinExistence type="predicted"/>
<dbReference type="Proteomes" id="UP000002212">
    <property type="component" value="Plasmid pROB01"/>
</dbReference>
<dbReference type="PATRIC" id="fig|632772.20.peg.8117"/>
<geneLocation type="plasmid" evidence="1 2">
    <name>pROB01</name>
</geneLocation>
<name>C1BDC9_RHOOB</name>
<dbReference type="EMBL" id="AP011116">
    <property type="protein sequence ID" value="BAH55873.1"/>
    <property type="molecule type" value="Genomic_DNA"/>
</dbReference>
<accession>C1BDC9</accession>
<sequence length="64" mass="7279">MYENEIHERRLCGDRRQWHGTTVLCTADKWHPGRHRAMAIDAAGHLTTLCTWTDLNAPGHDLAA</sequence>
<dbReference type="RefSeq" id="WP_007297110.1">
    <property type="nucleotide sequence ID" value="NC_012520.1"/>
</dbReference>
<protein>
    <submittedName>
        <fullName evidence="1">Uncharacterized protein</fullName>
    </submittedName>
</protein>
<dbReference type="HOGENOM" id="CLU_2864901_0_0_11"/>
<reference evidence="1 2" key="1">
    <citation type="submission" date="2009-03" db="EMBL/GenBank/DDBJ databases">
        <title>Comparison of the complete genome sequences of Rhodococcus erythropolis PR4 and Rhodococcus opacus B4.</title>
        <authorList>
            <person name="Takarada H."/>
            <person name="Sekine M."/>
            <person name="Hosoyama A."/>
            <person name="Yamada R."/>
            <person name="Fujisawa T."/>
            <person name="Omata S."/>
            <person name="Shimizu A."/>
            <person name="Tsukatani N."/>
            <person name="Tanikawa S."/>
            <person name="Fujita N."/>
            <person name="Harayama S."/>
        </authorList>
    </citation>
    <scope>NUCLEOTIDE SEQUENCE [LARGE SCALE GENOMIC DNA]</scope>
    <source>
        <strain evidence="1 2">B4</strain>
        <plasmid evidence="1 2">pROB01</plasmid>
    </source>
</reference>